<dbReference type="Proteomes" id="UP000499080">
    <property type="component" value="Unassembled WGS sequence"/>
</dbReference>
<dbReference type="Gene3D" id="3.30.420.10">
    <property type="entry name" value="Ribonuclease H-like superfamily/Ribonuclease H"/>
    <property type="match status" value="1"/>
</dbReference>
<dbReference type="Gene3D" id="3.60.10.10">
    <property type="entry name" value="Endonuclease/exonuclease/phosphatase"/>
    <property type="match status" value="1"/>
</dbReference>
<evidence type="ECO:0000259" key="3">
    <source>
        <dbReference type="PROSITE" id="PS50158"/>
    </source>
</evidence>
<accession>A0A4Y2P891</accession>
<evidence type="ECO:0000313" key="6">
    <source>
        <dbReference type="EMBL" id="GBN47634.1"/>
    </source>
</evidence>
<feature type="region of interest" description="Disordered" evidence="2">
    <location>
        <begin position="294"/>
        <end position="453"/>
    </location>
</feature>
<dbReference type="SUPFAM" id="SSF53098">
    <property type="entry name" value="Ribonuclease H-like"/>
    <property type="match status" value="1"/>
</dbReference>
<feature type="compositionally biased region" description="Polar residues" evidence="2">
    <location>
        <begin position="358"/>
        <end position="381"/>
    </location>
</feature>
<dbReference type="InterPro" id="IPR002156">
    <property type="entry name" value="RNaseH_domain"/>
</dbReference>
<dbReference type="GO" id="GO:0008270">
    <property type="term" value="F:zinc ion binding"/>
    <property type="evidence" value="ECO:0007669"/>
    <property type="project" value="UniProtKB-KW"/>
</dbReference>
<reference evidence="6 7" key="1">
    <citation type="journal article" date="2019" name="Sci. Rep.">
        <title>Orb-weaving spider Araneus ventricosus genome elucidates the spidroin gene catalogue.</title>
        <authorList>
            <person name="Kono N."/>
            <person name="Nakamura H."/>
            <person name="Ohtoshi R."/>
            <person name="Moran D.A.P."/>
            <person name="Shinohara A."/>
            <person name="Yoshida Y."/>
            <person name="Fujiwara M."/>
            <person name="Mori M."/>
            <person name="Tomita M."/>
            <person name="Arakawa K."/>
        </authorList>
    </citation>
    <scope>NUCLEOTIDE SEQUENCE [LARGE SCALE GENOMIC DNA]</scope>
</reference>
<dbReference type="GO" id="GO:0003676">
    <property type="term" value="F:nucleic acid binding"/>
    <property type="evidence" value="ECO:0007669"/>
    <property type="project" value="InterPro"/>
</dbReference>
<dbReference type="InterPro" id="IPR000477">
    <property type="entry name" value="RT_dom"/>
</dbReference>
<keyword evidence="1" id="KW-0479">Metal-binding</keyword>
<dbReference type="PROSITE" id="PS50879">
    <property type="entry name" value="RNASE_H_1"/>
    <property type="match status" value="1"/>
</dbReference>
<dbReference type="PROSITE" id="PS50878">
    <property type="entry name" value="RT_POL"/>
    <property type="match status" value="1"/>
</dbReference>
<dbReference type="CDD" id="cd09276">
    <property type="entry name" value="Rnase_HI_RT_non_LTR"/>
    <property type="match status" value="1"/>
</dbReference>
<feature type="compositionally biased region" description="Polar residues" evidence="2">
    <location>
        <begin position="294"/>
        <end position="341"/>
    </location>
</feature>
<feature type="domain" description="RNase H type-1" evidence="5">
    <location>
        <begin position="1464"/>
        <end position="1592"/>
    </location>
</feature>
<dbReference type="GO" id="GO:0003964">
    <property type="term" value="F:RNA-directed DNA polymerase activity"/>
    <property type="evidence" value="ECO:0007669"/>
    <property type="project" value="UniProtKB-KW"/>
</dbReference>
<dbReference type="InterPro" id="IPR036875">
    <property type="entry name" value="Znf_CCHC_sf"/>
</dbReference>
<dbReference type="InterPro" id="IPR012337">
    <property type="entry name" value="RNaseH-like_sf"/>
</dbReference>
<sequence length="1732" mass="195301">MGLQKKPPFSGQSIVQTFDTFFIIKCLTEKNENFSTVSPFLVEKAITGSVGTVSSTKLMRSGDLLVEVASRKQAQQILKLNSLSTIPISVQPHVTLNSSKGVITCGRLLNLTNEEIAQELGGQGVKDVRRINIRRNGELMPTKHFILTFNTPRLPEYIKAGYVRCSVRLYIPNPLRCFKCQRFGHSKTNCRGTLTCARCAVAGHESTDCTAVEKCVNCDGKHTSFSRSCPKWKVEKEVVATKYKQNISFPEARRLVKAQTPPNGTSYASVVDKSHPVYQTTHCPHCNHVVTMSNPVPSTSKSPEPVTIASSSGTKNKNILPKPSSQTSAVPPDSQDSSGFTVVNRKKKPKLSSKSPSANNTQITTDTATKFWKKSQQTSASEKTKNKILKNKPDKQKISTAQTANSTSDSSEETSSDTDTDLTIASAPEASNTQKNRARSKSEKSQKLKQAKCGLSQKDLPAKLKKSAHHNSVALGLADRGIVHKDLPSIFGGVPQVPDLKLHPSDEDEDLQMNCDASETPPCDLKGLINVFNPVCIGLQETFLSFNNPFKLRGYNSVRKDAATGSNHSGGVCILTSNLYPSTPLSVHTSLQAVAVQVHARTLVTVCCVYLPPHDVVSQQDLETLVDQLPTPFILLGDFNGHSTLWGSDVTNSRGRQIERLISNNCLCLLNNDEKTYFHEPTRTFHSLDLAICSPTLLPLLHFTVGSDLCNSDHFPIIVSYADSGGAIQYPPRYLFQRADWGNFMQLADITESMVSTADITEAVQNVIDCLINAANNTIPKSSPRLRKFRRPWWNEACRDSRREEKKLWNIFRRYPTTENHVAFKRAKALARRIRRRSQRESWINFISSITSSTSSKQLWKKVKAANGIYCESSFPVLKAGNMTHSAPIDIANTLGHAFAQVSATDSYSPEFVAIKDRAERTPLRFTARSTLPYNSEFRMFELETALSRAHDTSPGPDGITYNMLRHLNTTSLSHLLFLFNRIWTEQKYPSQWHEATVIPILKPGKDPSNPLHYRPIALTSCLCKTFERMVNARLVFELEKQGCISSLQSDFRRGRSTFDNLVLLETQIRNAFVRRNHLVSIFFDIEKAFDRTWRYGILLTLFNFGFRGNLPIFLRNFLSHRTFRVRMGNFYSNHFIQTEGVPQGSVLSVTLFIIHLSQILNFLPSYVHGSLYVDDLQISCQGSNMNMIERQLQHAVNKLVAWCDKNGHTISAEKSRCVHFCRKRNIHLDPNIQIRNAPIPVVNDIRFLGVIFDRKLTFLPHILHLRKKCERSLNILKVLSRTSWGADRTSLLRIYQSVILSSMDYGCMLYGSARPTVLRRLDTIHHSALRICSGAFRTSPVESLYVIFHQLPLHLRRQKISALYFFRAQSVPKHPISQLKFPAFLHRLYAARPSHILPFCERTKMLLHDSDLNNVSVQLSDFFTFPPWEIPQFSFLNPFSGFDKSSTAPVTFQQLFHHHRYQYSSFLPIFTDGSKSDGHVGCGVVSPSDTLSYRLHNSCSVFTAESVAIFCALQEISPSSQRNFIIYTDSMSALETLSHYDTQMHPVGLEILSILQFLRNKSFNIIFCWVPSHVGISGNETADAIAKFASAVLPRALPYVDIKKFFVSRLFSLWQQKWDLLTNNKLHSVKPSIGLWPILPIRQVDVKLSRLRIGHTRFTHKYLIFGERAPVCPTCHQNFTVHDILIECPSFKSHRVDHFHLSSVTLQDLVGEKHHPNIFNFLKTIGFFMSI</sequence>
<dbReference type="InterPro" id="IPR005135">
    <property type="entry name" value="Endo/exonuclease/phosphatase"/>
</dbReference>
<feature type="domain" description="CCHC-type" evidence="3">
    <location>
        <begin position="176"/>
        <end position="191"/>
    </location>
</feature>
<dbReference type="CDD" id="cd01650">
    <property type="entry name" value="RT_nLTR_like"/>
    <property type="match status" value="1"/>
</dbReference>
<evidence type="ECO:0000256" key="2">
    <source>
        <dbReference type="SAM" id="MobiDB-lite"/>
    </source>
</evidence>
<evidence type="ECO:0000313" key="7">
    <source>
        <dbReference type="Proteomes" id="UP000499080"/>
    </source>
</evidence>
<dbReference type="PROSITE" id="PS50158">
    <property type="entry name" value="ZF_CCHC"/>
    <property type="match status" value="1"/>
</dbReference>
<dbReference type="InterPro" id="IPR001878">
    <property type="entry name" value="Znf_CCHC"/>
</dbReference>
<keyword evidence="6" id="KW-0695">RNA-directed DNA polymerase</keyword>
<keyword evidence="6" id="KW-0548">Nucleotidyltransferase</keyword>
<evidence type="ECO:0000259" key="5">
    <source>
        <dbReference type="PROSITE" id="PS50879"/>
    </source>
</evidence>
<dbReference type="GO" id="GO:0004523">
    <property type="term" value="F:RNA-DNA hybrid ribonuclease activity"/>
    <property type="evidence" value="ECO:0007669"/>
    <property type="project" value="InterPro"/>
</dbReference>
<dbReference type="OrthoDB" id="10037236at2759"/>
<organism evidence="6 7">
    <name type="scientific">Araneus ventricosus</name>
    <name type="common">Orbweaver spider</name>
    <name type="synonym">Epeira ventricosa</name>
    <dbReference type="NCBI Taxonomy" id="182803"/>
    <lineage>
        <taxon>Eukaryota</taxon>
        <taxon>Metazoa</taxon>
        <taxon>Ecdysozoa</taxon>
        <taxon>Arthropoda</taxon>
        <taxon>Chelicerata</taxon>
        <taxon>Arachnida</taxon>
        <taxon>Araneae</taxon>
        <taxon>Araneomorphae</taxon>
        <taxon>Entelegynae</taxon>
        <taxon>Araneoidea</taxon>
        <taxon>Araneidae</taxon>
        <taxon>Araneus</taxon>
    </lineage>
</organism>
<dbReference type="SUPFAM" id="SSF56219">
    <property type="entry name" value="DNase I-like"/>
    <property type="match status" value="1"/>
</dbReference>
<feature type="domain" description="Reverse transcriptase" evidence="4">
    <location>
        <begin position="982"/>
        <end position="1253"/>
    </location>
</feature>
<evidence type="ECO:0000256" key="1">
    <source>
        <dbReference type="PROSITE-ProRule" id="PRU00047"/>
    </source>
</evidence>
<evidence type="ECO:0000259" key="4">
    <source>
        <dbReference type="PROSITE" id="PS50878"/>
    </source>
</evidence>
<comment type="caution">
    <text evidence="6">The sequence shown here is derived from an EMBL/GenBank/DDBJ whole genome shotgun (WGS) entry which is preliminary data.</text>
</comment>
<gene>
    <name evidence="6" type="primary">pol_1510</name>
    <name evidence="6" type="ORF">AVEN_110408_1</name>
</gene>
<dbReference type="InterPro" id="IPR036691">
    <property type="entry name" value="Endo/exonu/phosph_ase_sf"/>
</dbReference>
<dbReference type="Pfam" id="PF00078">
    <property type="entry name" value="RVT_1"/>
    <property type="match status" value="1"/>
</dbReference>
<dbReference type="PANTHER" id="PTHR36688">
    <property type="entry name" value="ENDO/EXONUCLEASE/PHOSPHATASE DOMAIN-CONTAINING PROTEIN"/>
    <property type="match status" value="1"/>
</dbReference>
<keyword evidence="1" id="KW-0862">Zinc</keyword>
<dbReference type="SUPFAM" id="SSF57756">
    <property type="entry name" value="Retrovirus zinc finger-like domains"/>
    <property type="match status" value="1"/>
</dbReference>
<feature type="compositionally biased region" description="Acidic residues" evidence="2">
    <location>
        <begin position="410"/>
        <end position="420"/>
    </location>
</feature>
<dbReference type="InterPro" id="IPR036397">
    <property type="entry name" value="RNaseH_sf"/>
</dbReference>
<dbReference type="PANTHER" id="PTHR36688:SF2">
    <property type="entry name" value="ENDONUCLEASE_EXONUCLEASE_PHOSPHATASE DOMAIN-CONTAINING PROTEIN"/>
    <property type="match status" value="1"/>
</dbReference>
<proteinExistence type="predicted"/>
<dbReference type="EMBL" id="BGPR01010710">
    <property type="protein sequence ID" value="GBN47634.1"/>
    <property type="molecule type" value="Genomic_DNA"/>
</dbReference>
<dbReference type="Pfam" id="PF14529">
    <property type="entry name" value="Exo_endo_phos_2"/>
    <property type="match status" value="1"/>
</dbReference>
<dbReference type="InterPro" id="IPR052560">
    <property type="entry name" value="RdDP_mobile_element"/>
</dbReference>
<dbReference type="SMART" id="SM00343">
    <property type="entry name" value="ZnF_C2HC"/>
    <property type="match status" value="2"/>
</dbReference>
<protein>
    <submittedName>
        <fullName evidence="6">RNA-directed DNA polymerase from mobile element jockey</fullName>
    </submittedName>
</protein>
<keyword evidence="7" id="KW-1185">Reference proteome</keyword>
<name>A0A4Y2P891_ARAVE</name>
<keyword evidence="1" id="KW-0863">Zinc-finger</keyword>
<keyword evidence="6" id="KW-0808">Transferase</keyword>